<dbReference type="InterPro" id="IPR023214">
    <property type="entry name" value="HAD_sf"/>
</dbReference>
<dbReference type="GO" id="GO:0016787">
    <property type="term" value="F:hydrolase activity"/>
    <property type="evidence" value="ECO:0007669"/>
    <property type="project" value="UniProtKB-KW"/>
</dbReference>
<protein>
    <submittedName>
        <fullName evidence="1">HAD-IA family hydrolase</fullName>
    </submittedName>
</protein>
<name>A0ABY6NYZ2_9NOCA</name>
<organism evidence="1 2">
    <name type="scientific">Rhodococcus antarcticus</name>
    <dbReference type="NCBI Taxonomy" id="2987751"/>
    <lineage>
        <taxon>Bacteria</taxon>
        <taxon>Bacillati</taxon>
        <taxon>Actinomycetota</taxon>
        <taxon>Actinomycetes</taxon>
        <taxon>Mycobacteriales</taxon>
        <taxon>Nocardiaceae</taxon>
        <taxon>Rhodococcus</taxon>
    </lineage>
</organism>
<dbReference type="SUPFAM" id="SSF56784">
    <property type="entry name" value="HAD-like"/>
    <property type="match status" value="1"/>
</dbReference>
<evidence type="ECO:0000313" key="1">
    <source>
        <dbReference type="EMBL" id="UZJ24617.1"/>
    </source>
</evidence>
<dbReference type="InterPro" id="IPR051806">
    <property type="entry name" value="HAD-like_SPP"/>
</dbReference>
<dbReference type="PANTHER" id="PTHR43481:SF4">
    <property type="entry name" value="GLYCEROL-1-PHOSPHATE PHOSPHOHYDROLASE 1-RELATED"/>
    <property type="match status" value="1"/>
</dbReference>
<reference evidence="1" key="1">
    <citation type="submission" date="2022-10" db="EMBL/GenBank/DDBJ databases">
        <title>Rhodococcus sp.75.</title>
        <authorList>
            <person name="Sun M."/>
        </authorList>
    </citation>
    <scope>NUCLEOTIDE SEQUENCE</scope>
    <source>
        <strain evidence="1">75</strain>
    </source>
</reference>
<dbReference type="NCBIfam" id="TIGR01509">
    <property type="entry name" value="HAD-SF-IA-v3"/>
    <property type="match status" value="1"/>
</dbReference>
<dbReference type="SFLD" id="SFLDS00003">
    <property type="entry name" value="Haloacid_Dehalogenase"/>
    <property type="match status" value="1"/>
</dbReference>
<dbReference type="Pfam" id="PF00702">
    <property type="entry name" value="Hydrolase"/>
    <property type="match status" value="1"/>
</dbReference>
<dbReference type="RefSeq" id="WP_265382724.1">
    <property type="nucleotide sequence ID" value="NZ_CP110615.1"/>
</dbReference>
<dbReference type="InterPro" id="IPR036412">
    <property type="entry name" value="HAD-like_sf"/>
</dbReference>
<dbReference type="InterPro" id="IPR023198">
    <property type="entry name" value="PGP-like_dom2"/>
</dbReference>
<dbReference type="EMBL" id="CP110615">
    <property type="protein sequence ID" value="UZJ24617.1"/>
    <property type="molecule type" value="Genomic_DNA"/>
</dbReference>
<accession>A0ABY6NYZ2</accession>
<gene>
    <name evidence="1" type="ORF">RHODO2019_16065</name>
</gene>
<sequence length="222" mass="22259">MDEPLLLPCLGVLLDCDGVLVDSDASVHSAWGRWATEHGLDPATVVAMVYGRRSTDTVAALVDPSGHAAALARVVQLEVEQAHTVPPVPGAVELVTSMATGTWAVVTSAVRVLAVARLRAAGFPDPGVLVTGDDVDAGKPHPQGYLAGAAGLGLAPADTVVVEDAVAGVHAARAAGVGAVVGVGDRALQTDADLVVTDLRALRWTRGGLTAAGPGVLRAPGG</sequence>
<dbReference type="Gene3D" id="3.40.50.1000">
    <property type="entry name" value="HAD superfamily/HAD-like"/>
    <property type="match status" value="1"/>
</dbReference>
<dbReference type="InterPro" id="IPR006439">
    <property type="entry name" value="HAD-SF_hydro_IA"/>
</dbReference>
<dbReference type="Gene3D" id="1.10.150.240">
    <property type="entry name" value="Putative phosphatase, domain 2"/>
    <property type="match status" value="1"/>
</dbReference>
<evidence type="ECO:0000313" key="2">
    <source>
        <dbReference type="Proteomes" id="UP001164965"/>
    </source>
</evidence>
<dbReference type="SFLD" id="SFLDG01129">
    <property type="entry name" value="C1.5:_HAD__Beta-PGM__Phosphata"/>
    <property type="match status" value="1"/>
</dbReference>
<dbReference type="PANTHER" id="PTHR43481">
    <property type="entry name" value="FRUCTOSE-1-PHOSPHATE PHOSPHATASE"/>
    <property type="match status" value="1"/>
</dbReference>
<keyword evidence="2" id="KW-1185">Reference proteome</keyword>
<keyword evidence="1" id="KW-0378">Hydrolase</keyword>
<proteinExistence type="predicted"/>
<dbReference type="Proteomes" id="UP001164965">
    <property type="component" value="Chromosome"/>
</dbReference>